<dbReference type="Proteomes" id="UP001059773">
    <property type="component" value="Chromosome"/>
</dbReference>
<organism evidence="1 2">
    <name type="scientific">Oceanobacillus jeddahense</name>
    <dbReference type="NCBI Taxonomy" id="1462527"/>
    <lineage>
        <taxon>Bacteria</taxon>
        <taxon>Bacillati</taxon>
        <taxon>Bacillota</taxon>
        <taxon>Bacilli</taxon>
        <taxon>Bacillales</taxon>
        <taxon>Bacillaceae</taxon>
        <taxon>Oceanobacillus</taxon>
    </lineage>
</organism>
<evidence type="ECO:0000313" key="1">
    <source>
        <dbReference type="EMBL" id="UUI00939.1"/>
    </source>
</evidence>
<name>A0ABY5JQP4_9BACI</name>
<sequence>MTAFLTYEEIMLKCEEINKKYEINQERFDEVIDCILYEEEMSADDKIAKAFVQLLQAVSEEINDMESTANLTPTCQMGCAFCCYFPIVINKMEAKLIKDAISKMPGDRKHFIEDHLIQYNEMYSAKIERLGNLDLASDPDAKYKYRKEHLPCPFLNLETNACMIYEVRPIPCRTYVNYTNPAVCSDNVMPKETISYEFLYQEYMSAMNELLQYLFENGKIEKIDYPGDLYQDDLLINWVREAVQ</sequence>
<evidence type="ECO:0000313" key="2">
    <source>
        <dbReference type="Proteomes" id="UP001059773"/>
    </source>
</evidence>
<proteinExistence type="predicted"/>
<reference evidence="1" key="1">
    <citation type="submission" date="2022-07" db="EMBL/GenBank/DDBJ databases">
        <title>FELIX.</title>
        <authorList>
            <person name="Wan K.H."/>
            <person name="Park S."/>
            <person name="Lawrence Q."/>
            <person name="Eichenberger J.P."/>
            <person name="Booth B.W."/>
            <person name="Piaggio A.J."/>
            <person name="Chandler J.C."/>
            <person name="Franklin A.B."/>
            <person name="Celniker S.E."/>
        </authorList>
    </citation>
    <scope>NUCLEOTIDE SEQUENCE</scope>
    <source>
        <strain evidence="1">QA-1986 374</strain>
    </source>
</reference>
<dbReference type="InterPro" id="IPR005358">
    <property type="entry name" value="Puta_zinc/iron-chelating_dom"/>
</dbReference>
<dbReference type="RefSeq" id="WP_256706375.1">
    <property type="nucleotide sequence ID" value="NZ_CP101914.1"/>
</dbReference>
<dbReference type="Pfam" id="PF03692">
    <property type="entry name" value="CxxCxxCC"/>
    <property type="match status" value="1"/>
</dbReference>
<gene>
    <name evidence="1" type="ORF">NP439_12705</name>
</gene>
<accession>A0ABY5JQP4</accession>
<protein>
    <submittedName>
        <fullName evidence="1">YkgJ family cysteine cluster protein</fullName>
    </submittedName>
</protein>
<dbReference type="EMBL" id="CP101914">
    <property type="protein sequence ID" value="UUI00939.1"/>
    <property type="molecule type" value="Genomic_DNA"/>
</dbReference>
<keyword evidence="2" id="KW-1185">Reference proteome</keyword>